<name>A0AAD8LYU9_9APIA</name>
<evidence type="ECO:0000313" key="4">
    <source>
        <dbReference type="Proteomes" id="UP001237642"/>
    </source>
</evidence>
<dbReference type="PANTHER" id="PTHR34109">
    <property type="entry name" value="BNAUNNG04460D PROTEIN-RELATED"/>
    <property type="match status" value="1"/>
</dbReference>
<organism evidence="3 4">
    <name type="scientific">Heracleum sosnowskyi</name>
    <dbReference type="NCBI Taxonomy" id="360622"/>
    <lineage>
        <taxon>Eukaryota</taxon>
        <taxon>Viridiplantae</taxon>
        <taxon>Streptophyta</taxon>
        <taxon>Embryophyta</taxon>
        <taxon>Tracheophyta</taxon>
        <taxon>Spermatophyta</taxon>
        <taxon>Magnoliopsida</taxon>
        <taxon>eudicotyledons</taxon>
        <taxon>Gunneridae</taxon>
        <taxon>Pentapetalae</taxon>
        <taxon>asterids</taxon>
        <taxon>campanulids</taxon>
        <taxon>Apiales</taxon>
        <taxon>Apiaceae</taxon>
        <taxon>Apioideae</taxon>
        <taxon>apioid superclade</taxon>
        <taxon>Tordylieae</taxon>
        <taxon>Tordyliinae</taxon>
        <taxon>Heracleum</taxon>
    </lineage>
</organism>
<gene>
    <name evidence="3" type="ORF">POM88_047542</name>
</gene>
<keyword evidence="4" id="KW-1185">Reference proteome</keyword>
<feature type="compositionally biased region" description="Basic and acidic residues" evidence="1">
    <location>
        <begin position="169"/>
        <end position="178"/>
    </location>
</feature>
<dbReference type="PANTHER" id="PTHR34109:SF1">
    <property type="entry name" value="VOC DOMAIN-CONTAINING PROTEIN"/>
    <property type="match status" value="1"/>
</dbReference>
<evidence type="ECO:0000259" key="2">
    <source>
        <dbReference type="Pfam" id="PF22656"/>
    </source>
</evidence>
<dbReference type="AlphaFoldDB" id="A0AAD8LYU9"/>
<dbReference type="InterPro" id="IPR054576">
    <property type="entry name" value="At5g48480-like_N"/>
</dbReference>
<accession>A0AAD8LYU9</accession>
<proteinExistence type="predicted"/>
<comment type="caution">
    <text evidence="3">The sequence shown here is derived from an EMBL/GenBank/DDBJ whole genome shotgun (WGS) entry which is preliminary data.</text>
</comment>
<evidence type="ECO:0000313" key="3">
    <source>
        <dbReference type="EMBL" id="KAK1354286.1"/>
    </source>
</evidence>
<protein>
    <recommendedName>
        <fullName evidence="2">Glyoxalase At5g48480-like N-terminal domain-containing protein</fullName>
    </recommendedName>
</protein>
<sequence>MREGENALIRGTKTHIFVDEPYGCEAIEFYKLVFGAIELKRVYEYIETGDEIKGDIRVVSSELQFGSTSVIVSELVPNSSWLKKINSGIRTPRGIMSVYMEDINAVVALALELGAVEESRDFDYDGVCTNADLRDPYGILWCIRPACMISNIGVEGSSSNDAPTPPQDIPKETGIDPRDIDEETEEEEEEEEEVVEIRKKGRLF</sequence>
<reference evidence="3" key="1">
    <citation type="submission" date="2023-02" db="EMBL/GenBank/DDBJ databases">
        <title>Genome of toxic invasive species Heracleum sosnowskyi carries increased number of genes despite the absence of recent whole-genome duplications.</title>
        <authorList>
            <person name="Schelkunov M."/>
            <person name="Shtratnikova V."/>
            <person name="Makarenko M."/>
            <person name="Klepikova A."/>
            <person name="Omelchenko D."/>
            <person name="Novikova G."/>
            <person name="Obukhova E."/>
            <person name="Bogdanov V."/>
            <person name="Penin A."/>
            <person name="Logacheva M."/>
        </authorList>
    </citation>
    <scope>NUCLEOTIDE SEQUENCE</scope>
    <source>
        <strain evidence="3">Hsosn_3</strain>
        <tissue evidence="3">Leaf</tissue>
    </source>
</reference>
<dbReference type="SUPFAM" id="SSF54593">
    <property type="entry name" value="Glyoxalase/Bleomycin resistance protein/Dihydroxybiphenyl dioxygenase"/>
    <property type="match status" value="1"/>
</dbReference>
<dbReference type="InterPro" id="IPR029068">
    <property type="entry name" value="Glyas_Bleomycin-R_OHBP_Dase"/>
</dbReference>
<dbReference type="EMBL" id="JAUIZM010000011">
    <property type="protein sequence ID" value="KAK1354286.1"/>
    <property type="molecule type" value="Genomic_DNA"/>
</dbReference>
<feature type="region of interest" description="Disordered" evidence="1">
    <location>
        <begin position="155"/>
        <end position="204"/>
    </location>
</feature>
<feature type="domain" description="Glyoxalase At5g48480-like N-terminal" evidence="2">
    <location>
        <begin position="16"/>
        <end position="74"/>
    </location>
</feature>
<reference evidence="3" key="2">
    <citation type="submission" date="2023-05" db="EMBL/GenBank/DDBJ databases">
        <authorList>
            <person name="Schelkunov M.I."/>
        </authorList>
    </citation>
    <scope>NUCLEOTIDE SEQUENCE</scope>
    <source>
        <strain evidence="3">Hsosn_3</strain>
        <tissue evidence="3">Leaf</tissue>
    </source>
</reference>
<evidence type="ECO:0000256" key="1">
    <source>
        <dbReference type="SAM" id="MobiDB-lite"/>
    </source>
</evidence>
<dbReference type="Pfam" id="PF22656">
    <property type="entry name" value="At5g48480-like_N"/>
    <property type="match status" value="1"/>
</dbReference>
<dbReference type="Proteomes" id="UP001237642">
    <property type="component" value="Unassembled WGS sequence"/>
</dbReference>
<feature type="compositionally biased region" description="Acidic residues" evidence="1">
    <location>
        <begin position="179"/>
        <end position="194"/>
    </location>
</feature>
<dbReference type="Gene3D" id="3.10.180.10">
    <property type="entry name" value="2,3-Dihydroxybiphenyl 1,2-Dioxygenase, domain 1"/>
    <property type="match status" value="1"/>
</dbReference>